<evidence type="ECO:0000313" key="1">
    <source>
        <dbReference type="EMBL" id="KAF9754470.1"/>
    </source>
</evidence>
<evidence type="ECO:0000313" key="2">
    <source>
        <dbReference type="Proteomes" id="UP000616885"/>
    </source>
</evidence>
<sequence>MGLPLVKLCEEILGKLQSNGDQVVEGVQDLVVQVLGEAVNLLEALFKQLGYRLGDVPGSRYRSVSSAYNSHNMSNHVDSHVLAMFQTSVLSEPTAQETATRWAVAIVIPGVQVGRIPWCG</sequence>
<dbReference type="AlphaFoldDB" id="A0A8H7TPP1"/>
<name>A0A8H7TPP1_BIOOC</name>
<protein>
    <submittedName>
        <fullName evidence="1">Uncharacterized protein</fullName>
    </submittedName>
</protein>
<accession>A0A8H7TPP1</accession>
<gene>
    <name evidence="1" type="ORF">IM811_009911</name>
</gene>
<dbReference type="Proteomes" id="UP000616885">
    <property type="component" value="Unassembled WGS sequence"/>
</dbReference>
<dbReference type="EMBL" id="JADCTT010000003">
    <property type="protein sequence ID" value="KAF9754470.1"/>
    <property type="molecule type" value="Genomic_DNA"/>
</dbReference>
<organism evidence="1 2">
    <name type="scientific">Bionectria ochroleuca</name>
    <name type="common">Gliocladium roseum</name>
    <dbReference type="NCBI Taxonomy" id="29856"/>
    <lineage>
        <taxon>Eukaryota</taxon>
        <taxon>Fungi</taxon>
        <taxon>Dikarya</taxon>
        <taxon>Ascomycota</taxon>
        <taxon>Pezizomycotina</taxon>
        <taxon>Sordariomycetes</taxon>
        <taxon>Hypocreomycetidae</taxon>
        <taxon>Hypocreales</taxon>
        <taxon>Bionectriaceae</taxon>
        <taxon>Clonostachys</taxon>
    </lineage>
</organism>
<comment type="caution">
    <text evidence="1">The sequence shown here is derived from an EMBL/GenBank/DDBJ whole genome shotgun (WGS) entry which is preliminary data.</text>
</comment>
<proteinExistence type="predicted"/>
<reference evidence="1" key="1">
    <citation type="submission" date="2020-10" db="EMBL/GenBank/DDBJ databases">
        <title>High-Quality Genome Resource of Clonostachys rosea strain S41 by Oxford Nanopore Long-Read Sequencing.</title>
        <authorList>
            <person name="Wang H."/>
        </authorList>
    </citation>
    <scope>NUCLEOTIDE SEQUENCE</scope>
    <source>
        <strain evidence="1">S41</strain>
    </source>
</reference>